<proteinExistence type="predicted"/>
<evidence type="ECO:0000313" key="3">
    <source>
        <dbReference type="Proteomes" id="UP000298030"/>
    </source>
</evidence>
<keyword evidence="1" id="KW-0472">Membrane</keyword>
<dbReference type="Proteomes" id="UP000298030">
    <property type="component" value="Unassembled WGS sequence"/>
</dbReference>
<accession>A0A4Y7T2F8</accession>
<sequence>MVALVSFAVYEVVISPISEMGKTPFRPFRTADPPPARMRDGMKDVTWKLLLVWDSHPDASSHISNAATATARWENATLSVQGIPCMTENSTLRGHSYEVAVLSCPEPTRDPVPWTESFPNFDLSVNFTGLMGTAEPGSTHSRDFDAVRIYVGLTEDINSLFQSTDPVSLFPGTDLLSVVRPVFRERLQPASLATLGFERQDTFMIAVIEQTITNPFTSAPTTQGISTLGLTLQTIINEWTIMQDYRSRSVLTGLSSIGGLSSLLSAILVMLLGTSLMTAILRTKPHSSFGFLHNVASSRRAIVTECDKRYPWLREDLSAMEHHRGVVSYIFDTLLALDMIGYQYGSFIYGPQREAVARAEHEDMA</sequence>
<reference evidence="2 3" key="1">
    <citation type="journal article" date="2019" name="Nat. Ecol. Evol.">
        <title>Megaphylogeny resolves global patterns of mushroom evolution.</title>
        <authorList>
            <person name="Varga T."/>
            <person name="Krizsan K."/>
            <person name="Foldi C."/>
            <person name="Dima B."/>
            <person name="Sanchez-Garcia M."/>
            <person name="Sanchez-Ramirez S."/>
            <person name="Szollosi G.J."/>
            <person name="Szarkandi J.G."/>
            <person name="Papp V."/>
            <person name="Albert L."/>
            <person name="Andreopoulos W."/>
            <person name="Angelini C."/>
            <person name="Antonin V."/>
            <person name="Barry K.W."/>
            <person name="Bougher N.L."/>
            <person name="Buchanan P."/>
            <person name="Buyck B."/>
            <person name="Bense V."/>
            <person name="Catcheside P."/>
            <person name="Chovatia M."/>
            <person name="Cooper J."/>
            <person name="Damon W."/>
            <person name="Desjardin D."/>
            <person name="Finy P."/>
            <person name="Geml J."/>
            <person name="Haridas S."/>
            <person name="Hughes K."/>
            <person name="Justo A."/>
            <person name="Karasinski D."/>
            <person name="Kautmanova I."/>
            <person name="Kiss B."/>
            <person name="Kocsube S."/>
            <person name="Kotiranta H."/>
            <person name="LaButti K.M."/>
            <person name="Lechner B.E."/>
            <person name="Liimatainen K."/>
            <person name="Lipzen A."/>
            <person name="Lukacs Z."/>
            <person name="Mihaltcheva S."/>
            <person name="Morgado L.N."/>
            <person name="Niskanen T."/>
            <person name="Noordeloos M.E."/>
            <person name="Ohm R.A."/>
            <person name="Ortiz-Santana B."/>
            <person name="Ovrebo C."/>
            <person name="Racz N."/>
            <person name="Riley R."/>
            <person name="Savchenko A."/>
            <person name="Shiryaev A."/>
            <person name="Soop K."/>
            <person name="Spirin V."/>
            <person name="Szebenyi C."/>
            <person name="Tomsovsky M."/>
            <person name="Tulloss R.E."/>
            <person name="Uehling J."/>
            <person name="Grigoriev I.V."/>
            <person name="Vagvolgyi C."/>
            <person name="Papp T."/>
            <person name="Martin F.M."/>
            <person name="Miettinen O."/>
            <person name="Hibbett D.S."/>
            <person name="Nagy L.G."/>
        </authorList>
    </citation>
    <scope>NUCLEOTIDE SEQUENCE [LARGE SCALE GENOMIC DNA]</scope>
    <source>
        <strain evidence="2 3">FP101781</strain>
    </source>
</reference>
<organism evidence="2 3">
    <name type="scientific">Coprinellus micaceus</name>
    <name type="common">Glistening ink-cap mushroom</name>
    <name type="synonym">Coprinus micaceus</name>
    <dbReference type="NCBI Taxonomy" id="71717"/>
    <lineage>
        <taxon>Eukaryota</taxon>
        <taxon>Fungi</taxon>
        <taxon>Dikarya</taxon>
        <taxon>Basidiomycota</taxon>
        <taxon>Agaricomycotina</taxon>
        <taxon>Agaricomycetes</taxon>
        <taxon>Agaricomycetidae</taxon>
        <taxon>Agaricales</taxon>
        <taxon>Agaricineae</taxon>
        <taxon>Psathyrellaceae</taxon>
        <taxon>Coprinellus</taxon>
    </lineage>
</organism>
<evidence type="ECO:0000256" key="1">
    <source>
        <dbReference type="SAM" id="Phobius"/>
    </source>
</evidence>
<comment type="caution">
    <text evidence="2">The sequence shown here is derived from an EMBL/GenBank/DDBJ whole genome shotgun (WGS) entry which is preliminary data.</text>
</comment>
<keyword evidence="1" id="KW-1133">Transmembrane helix</keyword>
<dbReference type="OrthoDB" id="3227921at2759"/>
<keyword evidence="3" id="KW-1185">Reference proteome</keyword>
<gene>
    <name evidence="2" type="ORF">FA13DRAFT_1794061</name>
</gene>
<keyword evidence="1" id="KW-0812">Transmembrane</keyword>
<dbReference type="AlphaFoldDB" id="A0A4Y7T2F8"/>
<dbReference type="EMBL" id="QPFP01000033">
    <property type="protein sequence ID" value="TEB28315.1"/>
    <property type="molecule type" value="Genomic_DNA"/>
</dbReference>
<evidence type="ECO:0000313" key="2">
    <source>
        <dbReference type="EMBL" id="TEB28315.1"/>
    </source>
</evidence>
<protein>
    <submittedName>
        <fullName evidence="2">Uncharacterized protein</fullName>
    </submittedName>
</protein>
<feature type="transmembrane region" description="Helical" evidence="1">
    <location>
        <begin position="257"/>
        <end position="281"/>
    </location>
</feature>
<name>A0A4Y7T2F8_COPMI</name>